<dbReference type="CDD" id="cd06661">
    <property type="entry name" value="GGCT_like"/>
    <property type="match status" value="1"/>
</dbReference>
<dbReference type="InterPro" id="IPR009288">
    <property type="entry name" value="AIG2-like_dom"/>
</dbReference>
<dbReference type="InterPro" id="IPR013024">
    <property type="entry name" value="GGCT-like"/>
</dbReference>
<feature type="domain" description="Gamma-glutamylcyclotransferase AIG2-like" evidence="5">
    <location>
        <begin position="11"/>
        <end position="95"/>
    </location>
</feature>
<sequence>MAAPKPNPTLYFGYGSNLWIDQMNRRCPENNLVGIGSIQGWKWIINGRGYANIIPSLGDVVYGLVYEISETDEASLDISEGVPRAYVKEIMSVDFIPRRDAHSDHPQLVNTHQPRKIDGLVYVDFKRVTESKPKEEYIYRINQGIVDGEKEGIPSDYFEKYFRPFIPAINVDEKPDVLDPFAPELLRTET</sequence>
<protein>
    <recommendedName>
        <fullName evidence="1">gamma-glutamylcyclotransferase</fullName>
        <ecNumber evidence="1">4.3.2.9</ecNumber>
    </recommendedName>
</protein>
<evidence type="ECO:0000313" key="7">
    <source>
        <dbReference type="Proteomes" id="UP000290288"/>
    </source>
</evidence>
<dbReference type="PANTHER" id="PTHR12935:SF0">
    <property type="entry name" value="GAMMA-GLUTAMYLCYCLOTRANSFERASE"/>
    <property type="match status" value="1"/>
</dbReference>
<dbReference type="Proteomes" id="UP000290288">
    <property type="component" value="Unassembled WGS sequence"/>
</dbReference>
<dbReference type="InterPro" id="IPR036568">
    <property type="entry name" value="GGCT-like_sf"/>
</dbReference>
<name>A0A4Q2DMT6_9AGAR</name>
<evidence type="ECO:0000256" key="2">
    <source>
        <dbReference type="ARBA" id="ARBA00023239"/>
    </source>
</evidence>
<reference evidence="6 7" key="1">
    <citation type="submission" date="2019-01" db="EMBL/GenBank/DDBJ databases">
        <title>Draft genome sequence of Psathyrella aberdarensis IHI B618.</title>
        <authorList>
            <person name="Buettner E."/>
            <person name="Kellner H."/>
        </authorList>
    </citation>
    <scope>NUCLEOTIDE SEQUENCE [LARGE SCALE GENOMIC DNA]</scope>
    <source>
        <strain evidence="6 7">IHI B618</strain>
    </source>
</reference>
<accession>A0A4Q2DMT6</accession>
<dbReference type="Gene3D" id="3.10.490.10">
    <property type="entry name" value="Gamma-glutamyl cyclotransferase-like"/>
    <property type="match status" value="1"/>
</dbReference>
<proteinExistence type="predicted"/>
<organism evidence="6 7">
    <name type="scientific">Candolleomyces aberdarensis</name>
    <dbReference type="NCBI Taxonomy" id="2316362"/>
    <lineage>
        <taxon>Eukaryota</taxon>
        <taxon>Fungi</taxon>
        <taxon>Dikarya</taxon>
        <taxon>Basidiomycota</taxon>
        <taxon>Agaricomycotina</taxon>
        <taxon>Agaricomycetes</taxon>
        <taxon>Agaricomycetidae</taxon>
        <taxon>Agaricales</taxon>
        <taxon>Agaricineae</taxon>
        <taxon>Psathyrellaceae</taxon>
        <taxon>Candolleomyces</taxon>
    </lineage>
</organism>
<feature type="binding site" evidence="4">
    <location>
        <position position="137"/>
    </location>
    <ligand>
        <name>substrate</name>
    </ligand>
</feature>
<dbReference type="AlphaFoldDB" id="A0A4Q2DMT6"/>
<evidence type="ECO:0000259" key="5">
    <source>
        <dbReference type="Pfam" id="PF06094"/>
    </source>
</evidence>
<keyword evidence="7" id="KW-1185">Reference proteome</keyword>
<feature type="binding site" evidence="4">
    <location>
        <begin position="11"/>
        <end position="16"/>
    </location>
    <ligand>
        <name>substrate</name>
    </ligand>
</feature>
<evidence type="ECO:0000313" key="6">
    <source>
        <dbReference type="EMBL" id="RXW20532.1"/>
    </source>
</evidence>
<dbReference type="EC" id="4.3.2.9" evidence="1"/>
<comment type="caution">
    <text evidence="6">The sequence shown here is derived from an EMBL/GenBank/DDBJ whole genome shotgun (WGS) entry which is preliminary data.</text>
</comment>
<dbReference type="GO" id="GO:0003839">
    <property type="term" value="F:gamma-glutamylcyclotransferase activity"/>
    <property type="evidence" value="ECO:0007669"/>
    <property type="project" value="UniProtKB-EC"/>
</dbReference>
<dbReference type="Pfam" id="PF06094">
    <property type="entry name" value="GGACT"/>
    <property type="match status" value="1"/>
</dbReference>
<dbReference type="InterPro" id="IPR017939">
    <property type="entry name" value="G-Glutamylcylcotransferase"/>
</dbReference>
<dbReference type="SUPFAM" id="SSF110857">
    <property type="entry name" value="Gamma-glutamyl cyclotransferase-like"/>
    <property type="match status" value="1"/>
</dbReference>
<gene>
    <name evidence="6" type="ORF">EST38_g5333</name>
</gene>
<evidence type="ECO:0000256" key="3">
    <source>
        <dbReference type="PIRSR" id="PIRSR617939-1"/>
    </source>
</evidence>
<evidence type="ECO:0000256" key="1">
    <source>
        <dbReference type="ARBA" id="ARBA00012346"/>
    </source>
</evidence>
<feature type="active site" description="Proton acceptor" evidence="3">
    <location>
        <position position="80"/>
    </location>
</feature>
<dbReference type="PANTHER" id="PTHR12935">
    <property type="entry name" value="GAMMA-GLUTAMYLCYCLOTRANSFERASE"/>
    <property type="match status" value="1"/>
</dbReference>
<dbReference type="OrthoDB" id="2924818at2759"/>
<dbReference type="STRING" id="2316362.A0A4Q2DMT6"/>
<evidence type="ECO:0000256" key="4">
    <source>
        <dbReference type="PIRSR" id="PIRSR617939-2"/>
    </source>
</evidence>
<keyword evidence="2" id="KW-0456">Lyase</keyword>
<dbReference type="EMBL" id="SDEE01000145">
    <property type="protein sequence ID" value="RXW20532.1"/>
    <property type="molecule type" value="Genomic_DNA"/>
</dbReference>